<comment type="caution">
    <text evidence="2">The sequence shown here is derived from an EMBL/GenBank/DDBJ whole genome shotgun (WGS) entry which is preliminary data.</text>
</comment>
<dbReference type="GO" id="GO:0016020">
    <property type="term" value="C:membrane"/>
    <property type="evidence" value="ECO:0007669"/>
    <property type="project" value="InterPro"/>
</dbReference>
<dbReference type="GO" id="GO:0010468">
    <property type="term" value="P:regulation of gene expression"/>
    <property type="evidence" value="ECO:0007669"/>
    <property type="project" value="InterPro"/>
</dbReference>
<proteinExistence type="predicted"/>
<feature type="transmembrane region" description="Helical" evidence="1">
    <location>
        <begin position="72"/>
        <end position="88"/>
    </location>
</feature>
<dbReference type="InterPro" id="IPR007820">
    <property type="entry name" value="AbrB_fam"/>
</dbReference>
<dbReference type="Proteomes" id="UP000266016">
    <property type="component" value="Unassembled WGS sequence"/>
</dbReference>
<feature type="transmembrane region" description="Helical" evidence="1">
    <location>
        <begin position="228"/>
        <end position="248"/>
    </location>
</feature>
<organism evidence="2 3">
    <name type="scientific">Peribacillus asahii</name>
    <dbReference type="NCBI Taxonomy" id="228899"/>
    <lineage>
        <taxon>Bacteria</taxon>
        <taxon>Bacillati</taxon>
        <taxon>Bacillota</taxon>
        <taxon>Bacilli</taxon>
        <taxon>Bacillales</taxon>
        <taxon>Bacillaceae</taxon>
        <taxon>Peribacillus</taxon>
    </lineage>
</organism>
<feature type="transmembrane region" description="Helical" evidence="1">
    <location>
        <begin position="100"/>
        <end position="122"/>
    </location>
</feature>
<feature type="transmembrane region" description="Helical" evidence="1">
    <location>
        <begin position="346"/>
        <end position="365"/>
    </location>
</feature>
<dbReference type="PANTHER" id="PTHR38457:SF1">
    <property type="entry name" value="REGULATOR ABRB-RELATED"/>
    <property type="match status" value="1"/>
</dbReference>
<evidence type="ECO:0000313" key="2">
    <source>
        <dbReference type="EMBL" id="RID88696.1"/>
    </source>
</evidence>
<keyword evidence="3" id="KW-1185">Reference proteome</keyword>
<gene>
    <name evidence="2" type="ORF">D1953_02990</name>
</gene>
<sequence length="375" mass="41609">MVKKKVFVVKKINESIRGKLTIKTIIVALLAFIGGYFFECLGMYLPWMLGPLFVILIAKLKFGHYFYWSKNLRSLGLIILGVQLGSAFTKEALAEMLHHLPIMLLSTAVITVFTVLTGLLIAKWMNIRPGTSLLGSFPGGLSQMVILSEELKGVDETVVAFMQTLRVILVISIVPWLVTHVLSDDAVAVSPITDEHFFLLQYDWKFALLLLFVLIVFISLGKKIHFPLPHLLGPLLAATLFNLVGSGAPEVPSFWLNLSQLMIGAYLGYTLKVDNPQLFKKMFGIIFVSNVLLIAFCYGMAVFLGHYISIPVNELFLSLAPGGVAEMSVTALSVHIDVSTVTSFHLFRILFILFLISPLIKWAALKKSVVSNHKV</sequence>
<keyword evidence="1" id="KW-0472">Membrane</keyword>
<feature type="transmembrane region" description="Helical" evidence="1">
    <location>
        <begin position="283"/>
        <end position="309"/>
    </location>
</feature>
<dbReference type="PANTHER" id="PTHR38457">
    <property type="entry name" value="REGULATOR ABRB-RELATED"/>
    <property type="match status" value="1"/>
</dbReference>
<feature type="transmembrane region" description="Helical" evidence="1">
    <location>
        <begin position="202"/>
        <end position="221"/>
    </location>
</feature>
<keyword evidence="1" id="KW-0812">Transmembrane</keyword>
<feature type="transmembrane region" description="Helical" evidence="1">
    <location>
        <begin position="315"/>
        <end position="334"/>
    </location>
</feature>
<dbReference type="InterPro" id="IPR017516">
    <property type="entry name" value="AbrB_dup"/>
</dbReference>
<name>A0A398BMV9_9BACI</name>
<dbReference type="NCBIfam" id="TIGR03082">
    <property type="entry name" value="Gneg_AbrB_dup"/>
    <property type="match status" value="2"/>
</dbReference>
<dbReference type="PIRSF" id="PIRSF038991">
    <property type="entry name" value="Protein_AbrB"/>
    <property type="match status" value="1"/>
</dbReference>
<accession>A0A398BMV9</accession>
<evidence type="ECO:0000256" key="1">
    <source>
        <dbReference type="SAM" id="Phobius"/>
    </source>
</evidence>
<feature type="transmembrane region" description="Helical" evidence="1">
    <location>
        <begin position="20"/>
        <end position="38"/>
    </location>
</feature>
<reference evidence="2 3" key="1">
    <citation type="submission" date="2018-08" db="EMBL/GenBank/DDBJ databases">
        <title>Bacillus jemisoniae sp. nov., Bacillus chryseoplanitiae sp. nov., Bacillus resnikiae sp. nov., and Bacillus frankliniae sp. nov., isolated from Viking spacecraft and associated surfaces.</title>
        <authorList>
            <person name="Seuylemezian A."/>
            <person name="Vaishampayan P."/>
        </authorList>
    </citation>
    <scope>NUCLEOTIDE SEQUENCE [LARGE SCALE GENOMIC DNA]</scope>
    <source>
        <strain evidence="2 3">MA001</strain>
    </source>
</reference>
<evidence type="ECO:0000313" key="3">
    <source>
        <dbReference type="Proteomes" id="UP000266016"/>
    </source>
</evidence>
<keyword evidence="1" id="KW-1133">Transmembrane helix</keyword>
<dbReference type="Pfam" id="PF05145">
    <property type="entry name" value="AbrB"/>
    <property type="match status" value="1"/>
</dbReference>
<feature type="transmembrane region" description="Helical" evidence="1">
    <location>
        <begin position="44"/>
        <end position="60"/>
    </location>
</feature>
<feature type="transmembrane region" description="Helical" evidence="1">
    <location>
        <begin position="158"/>
        <end position="182"/>
    </location>
</feature>
<dbReference type="EMBL" id="QWVS01000003">
    <property type="protein sequence ID" value="RID88696.1"/>
    <property type="molecule type" value="Genomic_DNA"/>
</dbReference>
<protein>
    <submittedName>
        <fullName evidence="2">AbrB family transcriptional regulator</fullName>
    </submittedName>
</protein>
<dbReference type="AlphaFoldDB" id="A0A398BMV9"/>